<dbReference type="EMBL" id="JACMSC010000005">
    <property type="protein sequence ID" value="KAG6521240.1"/>
    <property type="molecule type" value="Genomic_DNA"/>
</dbReference>
<sequence>MATRTPTAARTLAAASKSPLVSLQCSTSSPSPGSKETKLSLPDKLIPKFVKCFSYDDAFGLLEVRLYGPCYAHYEPTSTTRCGGTSATTLCRVVGWAQEELFLKFLVIGIMITDPTFGVILFDIGIVRKRLVTSAFDPPLEYLLEVEEVTIGIGE</sequence>
<accession>A0A8J5H5Y2</accession>
<name>A0A8J5H5Y2_ZINOF</name>
<dbReference type="Pfam" id="PF04398">
    <property type="entry name" value="DUF538"/>
    <property type="match status" value="1"/>
</dbReference>
<dbReference type="SUPFAM" id="SSF141562">
    <property type="entry name" value="At5g01610-like"/>
    <property type="match status" value="1"/>
</dbReference>
<keyword evidence="2" id="KW-1185">Reference proteome</keyword>
<proteinExistence type="predicted"/>
<gene>
    <name evidence="1" type="ORF">ZIOFF_018351</name>
</gene>
<evidence type="ECO:0000313" key="1">
    <source>
        <dbReference type="EMBL" id="KAG6521240.1"/>
    </source>
</evidence>
<dbReference type="Gene3D" id="2.30.240.10">
    <property type="entry name" value="At5g01610-like"/>
    <property type="match status" value="1"/>
</dbReference>
<dbReference type="AlphaFoldDB" id="A0A8J5H5Y2"/>
<reference evidence="1 2" key="1">
    <citation type="submission" date="2020-08" db="EMBL/GenBank/DDBJ databases">
        <title>Plant Genome Project.</title>
        <authorList>
            <person name="Zhang R.-G."/>
        </authorList>
    </citation>
    <scope>NUCLEOTIDE SEQUENCE [LARGE SCALE GENOMIC DNA]</scope>
    <source>
        <tissue evidence="1">Rhizome</tissue>
    </source>
</reference>
<dbReference type="Proteomes" id="UP000734854">
    <property type="component" value="Unassembled WGS sequence"/>
</dbReference>
<comment type="caution">
    <text evidence="1">The sequence shown here is derived from an EMBL/GenBank/DDBJ whole genome shotgun (WGS) entry which is preliminary data.</text>
</comment>
<organism evidence="1 2">
    <name type="scientific">Zingiber officinale</name>
    <name type="common">Ginger</name>
    <name type="synonym">Amomum zingiber</name>
    <dbReference type="NCBI Taxonomy" id="94328"/>
    <lineage>
        <taxon>Eukaryota</taxon>
        <taxon>Viridiplantae</taxon>
        <taxon>Streptophyta</taxon>
        <taxon>Embryophyta</taxon>
        <taxon>Tracheophyta</taxon>
        <taxon>Spermatophyta</taxon>
        <taxon>Magnoliopsida</taxon>
        <taxon>Liliopsida</taxon>
        <taxon>Zingiberales</taxon>
        <taxon>Zingiberaceae</taxon>
        <taxon>Zingiber</taxon>
    </lineage>
</organism>
<dbReference type="InterPro" id="IPR036758">
    <property type="entry name" value="At5g01610-like"/>
</dbReference>
<dbReference type="InterPro" id="IPR007493">
    <property type="entry name" value="DUF538"/>
</dbReference>
<protein>
    <submittedName>
        <fullName evidence="1">Uncharacterized protein</fullName>
    </submittedName>
</protein>
<evidence type="ECO:0000313" key="2">
    <source>
        <dbReference type="Proteomes" id="UP000734854"/>
    </source>
</evidence>